<gene>
    <name evidence="4" type="ORF">F7310_00485</name>
</gene>
<feature type="modified residue" description="4-aspartylphosphate" evidence="2">
    <location>
        <position position="240"/>
    </location>
</feature>
<dbReference type="Pfam" id="PF00072">
    <property type="entry name" value="Response_reg"/>
    <property type="match status" value="1"/>
</dbReference>
<reference evidence="4 5" key="1">
    <citation type="journal article" date="2016" name="Appl. Environ. Microbiol.">
        <title>Whole genome relationships among Francisella bacteria of diverse origin define new species and provide specific regions for detection.</title>
        <authorList>
            <person name="Challacombe J.F."/>
            <person name="Petersen J.M."/>
            <person name="Gallegos-Graves V."/>
            <person name="Hodge D."/>
            <person name="Pillai S."/>
            <person name="Kuske C.R."/>
        </authorList>
    </citation>
    <scope>NUCLEOTIDE SEQUENCE [LARGE SCALE GENOMIC DNA]</scope>
    <source>
        <strain evidence="5">TX07-7310</strain>
    </source>
</reference>
<sequence>MDKIETHQLKEILNGLYAYTTTLSSMEHLTIQEESIKGLIRLSNRMENVLNNIIGTSCEDVEQGSNLFYFNVLYLGENLQIKSNPLYKLDYLPANQINRLNEVLEYGNYQIVLIDQDSLTSDFDLSTLTFQNICFLSVSDCETKDVNSNVFTEYLSLDEVKADFYKVIGESWNVFTRKYFLEKLSQDQPLNFLSIEDDYDSERSLNELLEIYGYAIENCSNESQAISLITSKCYDFIILDIGLEDCNGYELALKIRQIQKVRNNFICPILVNSGKANSKKDYKLYGITKYYEKPYLVKNINVMLDEYLPKEL</sequence>
<keyword evidence="5" id="KW-1185">Reference proteome</keyword>
<dbReference type="STRING" id="573570.F7310_00485"/>
<dbReference type="PANTHER" id="PTHR44591">
    <property type="entry name" value="STRESS RESPONSE REGULATOR PROTEIN 1"/>
    <property type="match status" value="1"/>
</dbReference>
<dbReference type="SMART" id="SM00448">
    <property type="entry name" value="REC"/>
    <property type="match status" value="1"/>
</dbReference>
<dbReference type="EMBL" id="CP016796">
    <property type="protein sequence ID" value="API85921.1"/>
    <property type="molecule type" value="Genomic_DNA"/>
</dbReference>
<keyword evidence="1 2" id="KW-0597">Phosphoprotein</keyword>
<dbReference type="Gene3D" id="3.40.50.2300">
    <property type="match status" value="1"/>
</dbReference>
<evidence type="ECO:0000259" key="3">
    <source>
        <dbReference type="PROSITE" id="PS50110"/>
    </source>
</evidence>
<name>A0A1L4BQ00_9GAMM</name>
<dbReference type="InterPro" id="IPR011006">
    <property type="entry name" value="CheY-like_superfamily"/>
</dbReference>
<evidence type="ECO:0000256" key="2">
    <source>
        <dbReference type="PROSITE-ProRule" id="PRU00169"/>
    </source>
</evidence>
<dbReference type="CDD" id="cd00156">
    <property type="entry name" value="REC"/>
    <property type="match status" value="1"/>
</dbReference>
<dbReference type="PANTHER" id="PTHR44591:SF3">
    <property type="entry name" value="RESPONSE REGULATORY DOMAIN-CONTAINING PROTEIN"/>
    <property type="match status" value="1"/>
</dbReference>
<evidence type="ECO:0000313" key="4">
    <source>
        <dbReference type="EMBL" id="API85921.1"/>
    </source>
</evidence>
<evidence type="ECO:0000256" key="1">
    <source>
        <dbReference type="ARBA" id="ARBA00022553"/>
    </source>
</evidence>
<dbReference type="Proteomes" id="UP000184222">
    <property type="component" value="Chromosome"/>
</dbReference>
<dbReference type="InterPro" id="IPR001789">
    <property type="entry name" value="Sig_transdc_resp-reg_receiver"/>
</dbReference>
<dbReference type="SUPFAM" id="SSF52172">
    <property type="entry name" value="CheY-like"/>
    <property type="match status" value="1"/>
</dbReference>
<accession>A0A1L4BQ00</accession>
<protein>
    <recommendedName>
        <fullName evidence="3">Response regulatory domain-containing protein</fullName>
    </recommendedName>
</protein>
<dbReference type="RefSeq" id="WP_072711123.1">
    <property type="nucleotide sequence ID" value="NZ_CP016796.1"/>
</dbReference>
<evidence type="ECO:0000313" key="5">
    <source>
        <dbReference type="Proteomes" id="UP000184222"/>
    </source>
</evidence>
<dbReference type="PROSITE" id="PS50110">
    <property type="entry name" value="RESPONSE_REGULATORY"/>
    <property type="match status" value="1"/>
</dbReference>
<organism evidence="4 5">
    <name type="scientific">Francisella uliginis</name>
    <dbReference type="NCBI Taxonomy" id="573570"/>
    <lineage>
        <taxon>Bacteria</taxon>
        <taxon>Pseudomonadati</taxon>
        <taxon>Pseudomonadota</taxon>
        <taxon>Gammaproteobacteria</taxon>
        <taxon>Thiotrichales</taxon>
        <taxon>Francisellaceae</taxon>
        <taxon>Francisella</taxon>
    </lineage>
</organism>
<dbReference type="KEGG" id="frx:F7310_00485"/>
<proteinExistence type="predicted"/>
<dbReference type="OrthoDB" id="9796655at2"/>
<dbReference type="AlphaFoldDB" id="A0A1L4BQ00"/>
<feature type="domain" description="Response regulatory" evidence="3">
    <location>
        <begin position="191"/>
        <end position="308"/>
    </location>
</feature>
<dbReference type="GO" id="GO:0000160">
    <property type="term" value="P:phosphorelay signal transduction system"/>
    <property type="evidence" value="ECO:0007669"/>
    <property type="project" value="InterPro"/>
</dbReference>
<dbReference type="InterPro" id="IPR050595">
    <property type="entry name" value="Bact_response_regulator"/>
</dbReference>